<evidence type="ECO:0000313" key="2">
    <source>
        <dbReference type="Proteomes" id="UP001352223"/>
    </source>
</evidence>
<dbReference type="RefSeq" id="WP_324772389.1">
    <property type="nucleotide sequence ID" value="NZ_BAAATS010000018.1"/>
</dbReference>
<sequence>MAIGLVGGDGGDGGYGGHAKVWADGTPVVWSDDEMPELPLASYEFDGADEKAYDRLESATQLLTQRCMVRHGFADFPRDPKYPGMAVSFTSTMVAVGTGPVGSYDLGNARRWGYGWNPAKKIAPREPAGRRMTAEESAVYYGDRDGERSGCYGQAYQRLERGIRDRERMWTYVSEREEAVRKQAERDPRVRRAFKVWADCVADKGFERYADPRKSFTDKTWGRGQDGNTERSERERGTAVADIECKRAHNTGGVWWSVAERLQRRELSAHAAEFASVRKDRDRLLAAARAVLETD</sequence>
<gene>
    <name evidence="1" type="ORF">OKJ48_31185</name>
</gene>
<evidence type="ECO:0008006" key="3">
    <source>
        <dbReference type="Google" id="ProtNLM"/>
    </source>
</evidence>
<evidence type="ECO:0000313" key="1">
    <source>
        <dbReference type="EMBL" id="MEB3964661.1"/>
    </source>
</evidence>
<comment type="caution">
    <text evidence="1">The sequence shown here is derived from an EMBL/GenBank/DDBJ whole genome shotgun (WGS) entry which is preliminary data.</text>
</comment>
<name>A0ABU6CIV0_9ACTN</name>
<accession>A0ABU6CIV0</accession>
<dbReference type="EMBL" id="JAOZYB010000316">
    <property type="protein sequence ID" value="MEB3964661.1"/>
    <property type="molecule type" value="Genomic_DNA"/>
</dbReference>
<dbReference type="Proteomes" id="UP001352223">
    <property type="component" value="Unassembled WGS sequence"/>
</dbReference>
<proteinExistence type="predicted"/>
<organism evidence="1 2">
    <name type="scientific">Streptomyces kunmingensis</name>
    <dbReference type="NCBI Taxonomy" id="68225"/>
    <lineage>
        <taxon>Bacteria</taxon>
        <taxon>Bacillati</taxon>
        <taxon>Actinomycetota</taxon>
        <taxon>Actinomycetes</taxon>
        <taxon>Kitasatosporales</taxon>
        <taxon>Streptomycetaceae</taxon>
        <taxon>Streptomyces</taxon>
    </lineage>
</organism>
<protein>
    <recommendedName>
        <fullName evidence="3">Replication initiation protein</fullName>
    </recommendedName>
</protein>
<keyword evidence="2" id="KW-1185">Reference proteome</keyword>
<reference evidence="1 2" key="1">
    <citation type="submission" date="2022-10" db="EMBL/GenBank/DDBJ databases">
        <authorList>
            <person name="Xie J."/>
            <person name="Shen N."/>
        </authorList>
    </citation>
    <scope>NUCLEOTIDE SEQUENCE [LARGE SCALE GENOMIC DNA]</scope>
    <source>
        <strain evidence="1 2">DSM 41681</strain>
    </source>
</reference>